<reference evidence="1 2" key="1">
    <citation type="submission" date="2016-10" db="EMBL/GenBank/DDBJ databases">
        <authorList>
            <person name="de Groot N.N."/>
        </authorList>
    </citation>
    <scope>NUCLEOTIDE SEQUENCE [LARGE SCALE GENOMIC DNA]</scope>
    <source>
        <strain evidence="1 2">DSM 12130</strain>
    </source>
</reference>
<keyword evidence="2" id="KW-1185">Reference proteome</keyword>
<gene>
    <name evidence="1" type="ORF">SAMN05660330_03718</name>
</gene>
<dbReference type="RefSeq" id="WP_092225575.1">
    <property type="nucleotide sequence ID" value="NZ_FNJI01000036.1"/>
</dbReference>
<dbReference type="EMBL" id="FNJI01000036">
    <property type="protein sequence ID" value="SDP69708.1"/>
    <property type="molecule type" value="Genomic_DNA"/>
</dbReference>
<evidence type="ECO:0000313" key="2">
    <source>
        <dbReference type="Proteomes" id="UP000199073"/>
    </source>
</evidence>
<dbReference type="STRING" id="91360.SAMN05660330_03718"/>
<dbReference type="Proteomes" id="UP000199073">
    <property type="component" value="Unassembled WGS sequence"/>
</dbReference>
<dbReference type="AlphaFoldDB" id="A0A1H0UUW7"/>
<organism evidence="1 2">
    <name type="scientific">Desulforhopalus singaporensis</name>
    <dbReference type="NCBI Taxonomy" id="91360"/>
    <lineage>
        <taxon>Bacteria</taxon>
        <taxon>Pseudomonadati</taxon>
        <taxon>Thermodesulfobacteriota</taxon>
        <taxon>Desulfobulbia</taxon>
        <taxon>Desulfobulbales</taxon>
        <taxon>Desulfocapsaceae</taxon>
        <taxon>Desulforhopalus</taxon>
    </lineage>
</organism>
<accession>A0A1H0UUW7</accession>
<evidence type="ECO:0000313" key="1">
    <source>
        <dbReference type="EMBL" id="SDP69708.1"/>
    </source>
</evidence>
<proteinExistence type="predicted"/>
<protein>
    <submittedName>
        <fullName evidence="1">Uncharacterized protein</fullName>
    </submittedName>
</protein>
<sequence>MFDALDKVVDRWGEILNGAVFESPSGVSREMRIIVSGLDSKRMPGMNGNDYPFTQFRIVGGDDGSNSSKFSIIIVAGLYVNPDTDGDGDIDTDDAQTASAKTLIQQIVSNIRALGRDGNYSPYSLEGLKWQIGDQEGSHPGPDLYVVAAELLFSQEPIF</sequence>
<name>A0A1H0UUW7_9BACT</name>